<protein>
    <submittedName>
        <fullName evidence="2">Stringent starvation protein B</fullName>
    </submittedName>
</protein>
<proteinExistence type="predicted"/>
<organism evidence="2 3">
    <name type="scientific">Mariprofundus aestuarium</name>
    <dbReference type="NCBI Taxonomy" id="1921086"/>
    <lineage>
        <taxon>Bacteria</taxon>
        <taxon>Pseudomonadati</taxon>
        <taxon>Pseudomonadota</taxon>
        <taxon>Candidatius Mariprofundia</taxon>
        <taxon>Mariprofundales</taxon>
        <taxon>Mariprofundaceae</taxon>
        <taxon>Mariprofundus</taxon>
    </lineage>
</organism>
<dbReference type="KEGG" id="maes:Ga0123461_2177"/>
<dbReference type="InterPro" id="IPR007481">
    <property type="entry name" value="SspB"/>
</dbReference>
<dbReference type="AlphaFoldDB" id="A0A2K8L0K0"/>
<evidence type="ECO:0000313" key="2">
    <source>
        <dbReference type="EMBL" id="ATX80582.1"/>
    </source>
</evidence>
<dbReference type="EMBL" id="CP018799">
    <property type="protein sequence ID" value="ATX80582.1"/>
    <property type="molecule type" value="Genomic_DNA"/>
</dbReference>
<gene>
    <name evidence="2" type="ORF">Ga0123461_2177</name>
</gene>
<accession>A0A2K8L0K0</accession>
<dbReference type="Gene3D" id="2.30.30.220">
    <property type="entry name" value="SspB-like"/>
    <property type="match status" value="1"/>
</dbReference>
<sequence length="180" mass="19525">MSLSFADAAKAKQLREYFAAHGRIYIVIDATSDDVDIPDSLKGDPALRLILNSRMPQMIHIREDSLESNFSFSGVAYPCKVPMHTIWAAYLPEGDLDQGIIWDDSVPEMIKAIVQAVSSHMPGDAEEQDESTTASATAKGSAGEPAASPIKLIEGGGAKKEETADEKPKDRKTSHLRVVK</sequence>
<feature type="region of interest" description="Disordered" evidence="1">
    <location>
        <begin position="118"/>
        <end position="180"/>
    </location>
</feature>
<dbReference type="RefSeq" id="WP_100278331.1">
    <property type="nucleotide sequence ID" value="NZ_CP018799.1"/>
</dbReference>
<keyword evidence="3" id="KW-1185">Reference proteome</keyword>
<evidence type="ECO:0000313" key="3">
    <source>
        <dbReference type="Proteomes" id="UP000231701"/>
    </source>
</evidence>
<name>A0A2K8L0K0_MARES</name>
<feature type="compositionally biased region" description="Basic and acidic residues" evidence="1">
    <location>
        <begin position="157"/>
        <end position="173"/>
    </location>
</feature>
<dbReference type="SUPFAM" id="SSF101738">
    <property type="entry name" value="SspB-like"/>
    <property type="match status" value="1"/>
</dbReference>
<reference evidence="2 3" key="1">
    <citation type="submission" date="2016-12" db="EMBL/GenBank/DDBJ databases">
        <title>Isolation and genomic insights into novel planktonic Zetaproteobacteria from stratified waters of the Chesapeake Bay.</title>
        <authorList>
            <person name="McAllister S.M."/>
            <person name="Kato S."/>
            <person name="Chan C.S."/>
            <person name="Chiu B.K."/>
            <person name="Field E.K."/>
        </authorList>
    </citation>
    <scope>NUCLEOTIDE SEQUENCE [LARGE SCALE GENOMIC DNA]</scope>
    <source>
        <strain evidence="2 3">CP-5</strain>
    </source>
</reference>
<dbReference type="Pfam" id="PF04386">
    <property type="entry name" value="SspB"/>
    <property type="match status" value="1"/>
</dbReference>
<dbReference type="Proteomes" id="UP000231701">
    <property type="component" value="Chromosome"/>
</dbReference>
<dbReference type="OrthoDB" id="5294527at2"/>
<dbReference type="InterPro" id="IPR036760">
    <property type="entry name" value="SspB-like_sf"/>
</dbReference>
<feature type="compositionally biased region" description="Low complexity" evidence="1">
    <location>
        <begin position="131"/>
        <end position="143"/>
    </location>
</feature>
<evidence type="ECO:0000256" key="1">
    <source>
        <dbReference type="SAM" id="MobiDB-lite"/>
    </source>
</evidence>